<dbReference type="InterPro" id="IPR043138">
    <property type="entry name" value="GGT_lsub"/>
</dbReference>
<dbReference type="PANTHER" id="PTHR43199:SF1">
    <property type="entry name" value="GLUTATHIONE HYDROLASE PROENZYME"/>
    <property type="match status" value="1"/>
</dbReference>
<dbReference type="AlphaFoldDB" id="A0A221KGJ6"/>
<dbReference type="PRINTS" id="PR01210">
    <property type="entry name" value="GGTRANSPTASE"/>
</dbReference>
<keyword evidence="7" id="KW-1185">Reference proteome</keyword>
<dbReference type="GO" id="GO:0016787">
    <property type="term" value="F:hydrolase activity"/>
    <property type="evidence" value="ECO:0007669"/>
    <property type="project" value="UniProtKB-KW"/>
</dbReference>
<dbReference type="InterPro" id="IPR051792">
    <property type="entry name" value="GGT_bact"/>
</dbReference>
<feature type="region of interest" description="Disordered" evidence="5">
    <location>
        <begin position="591"/>
        <end position="621"/>
    </location>
</feature>
<evidence type="ECO:0000256" key="4">
    <source>
        <dbReference type="ARBA" id="ARBA00023145"/>
    </source>
</evidence>
<accession>A0A221KGJ6</accession>
<dbReference type="KEGG" id="vff:VITFI_CDS2394"/>
<comment type="similarity">
    <text evidence="1">Belongs to the gamma-glutamyltransferase family.</text>
</comment>
<dbReference type="GO" id="GO:0016740">
    <property type="term" value="F:transferase activity"/>
    <property type="evidence" value="ECO:0007669"/>
    <property type="project" value="UniProtKB-KW"/>
</dbReference>
<dbReference type="Pfam" id="PF01019">
    <property type="entry name" value="G_glu_transpept"/>
    <property type="match status" value="1"/>
</dbReference>
<evidence type="ECO:0000256" key="3">
    <source>
        <dbReference type="ARBA" id="ARBA00022801"/>
    </source>
</evidence>
<evidence type="ECO:0000313" key="7">
    <source>
        <dbReference type="Proteomes" id="UP000199729"/>
    </source>
</evidence>
<dbReference type="InterPro" id="IPR029055">
    <property type="entry name" value="Ntn_hydrolases_N"/>
</dbReference>
<gene>
    <name evidence="6" type="ORF">VITFI_CDS2394</name>
</gene>
<dbReference type="SUPFAM" id="SSF56235">
    <property type="entry name" value="N-terminal nucleophile aminohydrolases (Ntn hydrolases)"/>
    <property type="match status" value="1"/>
</dbReference>
<sequence>MTPDNSNRHAFALRRWVGVMVGAALGAGISGCTHPPPEPLIVPESASGWRNNSETSFNRQAVATAHPQASAAGLEMLRAGGSALDAAIAAQMVLALVEPQSSGIGGGAFLMHWDGHTVQAWDGRETAPAAVTPNLFLQPNGQPLPFAQAQASGLAVGVPGAVRMLEAAHRQQGVLPWARLFEPAIRLAEEGFAIGPRLHALLSQLNPTQADAQARAYFYAPAPDAAGRWQPWPVGHRLKNPALARVLRRIASEGGAALHQGPVAADVVQRVQTHTRPGGLALADLAGYQPVLREPICTDWRERWRVCGFPPPSSGHLALMQILGTLDALPPLPAPVQPTSVEWLHRYAQASRLAFADRALYVADPAFVPAPAGDWRSLLAPTYLAQRARLVGERDMGPAPAGTPTLTPVAWAPQPHQPEYGTSHLSVIDAQGRAVSMTTTIEAAFGTGIMSDGGTGLPGGFLLNNQLTDFSFTPQDAQGRSIANRVEPGKRPRSSMSPTLVFDRHTGQLVMSVGSPGGAAIIHYTAKTLLGTLAWQMGPQAAIDLPNVVHTNGAALVLEKGRFDANILQALQARGYTVQEQELTSGLQALTAPQAQPPGPWRGVAGRGGADPRREGVVLGD</sequence>
<reference evidence="6 7" key="1">
    <citation type="submission" date="2017-07" db="EMBL/GenBank/DDBJ databases">
        <title>Complete Genome Sequence of the cosmetic ferment Vitreoscilla filiformis (ATCC15551).</title>
        <authorList>
            <person name="Contreras S."/>
            <person name="Sagory-Zalkind P."/>
            <person name="Blanquart H."/>
            <person name="Iltis A."/>
            <person name="Morand S.C."/>
        </authorList>
    </citation>
    <scope>NUCLEOTIDE SEQUENCE [LARGE SCALE GENOMIC DNA]</scope>
    <source>
        <strain evidence="6 7">ATCC 15551</strain>
    </source>
</reference>
<evidence type="ECO:0000256" key="1">
    <source>
        <dbReference type="ARBA" id="ARBA00009381"/>
    </source>
</evidence>
<dbReference type="EMBL" id="CP022423">
    <property type="protein sequence ID" value="ASM78172.1"/>
    <property type="molecule type" value="Genomic_DNA"/>
</dbReference>
<organism evidence="6 7">
    <name type="scientific">Vitreoscilla filiformis</name>
    <dbReference type="NCBI Taxonomy" id="63"/>
    <lineage>
        <taxon>Bacteria</taxon>
        <taxon>Pseudomonadati</taxon>
        <taxon>Pseudomonadota</taxon>
        <taxon>Betaproteobacteria</taxon>
        <taxon>Neisseriales</taxon>
        <taxon>Neisseriaceae</taxon>
        <taxon>Vitreoscilla</taxon>
    </lineage>
</organism>
<keyword evidence="4" id="KW-0865">Zymogen</keyword>
<protein>
    <submittedName>
        <fullName evidence="6">Gamma-glutamyltransferase</fullName>
    </submittedName>
</protein>
<dbReference type="RefSeq" id="WP_198301450.1">
    <property type="nucleotide sequence ID" value="NZ_CP022423.1"/>
</dbReference>
<feature type="region of interest" description="Disordered" evidence="5">
    <location>
        <begin position="33"/>
        <end position="52"/>
    </location>
</feature>
<proteinExistence type="inferred from homology"/>
<evidence type="ECO:0000256" key="5">
    <source>
        <dbReference type="SAM" id="MobiDB-lite"/>
    </source>
</evidence>
<name>A0A221KGJ6_VITFI</name>
<evidence type="ECO:0000256" key="2">
    <source>
        <dbReference type="ARBA" id="ARBA00022679"/>
    </source>
</evidence>
<evidence type="ECO:0000313" key="6">
    <source>
        <dbReference type="EMBL" id="ASM78172.1"/>
    </source>
</evidence>
<keyword evidence="3" id="KW-0378">Hydrolase</keyword>
<dbReference type="Proteomes" id="UP000199729">
    <property type="component" value="Chromosome"/>
</dbReference>
<dbReference type="Gene3D" id="3.60.20.40">
    <property type="match status" value="1"/>
</dbReference>
<keyword evidence="2 6" id="KW-0808">Transferase</keyword>
<dbReference type="InterPro" id="IPR043137">
    <property type="entry name" value="GGT_ssub_C"/>
</dbReference>
<dbReference type="Gene3D" id="1.10.246.130">
    <property type="match status" value="1"/>
</dbReference>
<dbReference type="PANTHER" id="PTHR43199">
    <property type="entry name" value="GLUTATHIONE HYDROLASE"/>
    <property type="match status" value="1"/>
</dbReference>
<feature type="compositionally biased region" description="Basic and acidic residues" evidence="5">
    <location>
        <begin position="610"/>
        <end position="621"/>
    </location>
</feature>